<evidence type="ECO:0000256" key="1">
    <source>
        <dbReference type="SAM" id="Phobius"/>
    </source>
</evidence>
<keyword evidence="1" id="KW-1133">Transmembrane helix</keyword>
<gene>
    <name evidence="2" type="ORF">FF104_01985</name>
</gene>
<feature type="transmembrane region" description="Helical" evidence="1">
    <location>
        <begin position="60"/>
        <end position="81"/>
    </location>
</feature>
<feature type="transmembrane region" description="Helical" evidence="1">
    <location>
        <begin position="93"/>
        <end position="116"/>
    </location>
</feature>
<keyword evidence="1" id="KW-0472">Membrane</keyword>
<feature type="transmembrane region" description="Helical" evidence="1">
    <location>
        <begin position="184"/>
        <end position="208"/>
    </location>
</feature>
<sequence length="216" mass="24397">MNTCKYCNTDISYEDNFCSNCGFINFKDTDSIFTRLLTQFKYMFINPVAFIRSTKLVNPIFTSSMALIIILIEAMVIKGFGRELRLDASPLNAIFATFIIVAIESFFIFCISKGILKKNISYFSFINLILGIQLISSILNLIGALLGYILAPIFFFIISIFISFVTLLLMYQGLKDFLNTNIKIALLTFLSSISGTTLVVFVVLKILLRNALRSIF</sequence>
<name>A0AAP9RDT6_CLOBU</name>
<dbReference type="RefSeq" id="WP_035761998.1">
    <property type="nucleotide sequence ID" value="NZ_AP019716.1"/>
</dbReference>
<evidence type="ECO:0000313" key="2">
    <source>
        <dbReference type="EMBL" id="QMW89751.1"/>
    </source>
</evidence>
<organism evidence="2 3">
    <name type="scientific">Clostridium butyricum</name>
    <dbReference type="NCBI Taxonomy" id="1492"/>
    <lineage>
        <taxon>Bacteria</taxon>
        <taxon>Bacillati</taxon>
        <taxon>Bacillota</taxon>
        <taxon>Clostridia</taxon>
        <taxon>Eubacteriales</taxon>
        <taxon>Clostridiaceae</taxon>
        <taxon>Clostridium</taxon>
    </lineage>
</organism>
<reference evidence="2 3" key="1">
    <citation type="submission" date="2019-05" db="EMBL/GenBank/DDBJ databases">
        <authorList>
            <person name="Schori C."/>
            <person name="Ahrens C."/>
        </authorList>
    </citation>
    <scope>NUCLEOTIDE SEQUENCE [LARGE SCALE GENOMIC DNA]</scope>
    <source>
        <strain evidence="2 3">DSM 10702</strain>
    </source>
</reference>
<accession>A0AAP9RDT6</accession>
<feature type="transmembrane region" description="Helical" evidence="1">
    <location>
        <begin position="122"/>
        <end position="142"/>
    </location>
</feature>
<dbReference type="Proteomes" id="UP000515243">
    <property type="component" value="Chromosome 1"/>
</dbReference>
<protein>
    <submittedName>
        <fullName evidence="2">Uncharacterized protein</fullName>
    </submittedName>
</protein>
<proteinExistence type="predicted"/>
<evidence type="ECO:0000313" key="3">
    <source>
        <dbReference type="Proteomes" id="UP000515243"/>
    </source>
</evidence>
<dbReference type="AlphaFoldDB" id="A0AAP9RDT6"/>
<feature type="transmembrane region" description="Helical" evidence="1">
    <location>
        <begin position="149"/>
        <end position="172"/>
    </location>
</feature>
<dbReference type="GeneID" id="92942887"/>
<dbReference type="EMBL" id="CP040626">
    <property type="protein sequence ID" value="QMW89751.1"/>
    <property type="molecule type" value="Genomic_DNA"/>
</dbReference>
<keyword evidence="1" id="KW-0812">Transmembrane</keyword>